<dbReference type="PANTHER" id="PTHR43514:SF4">
    <property type="entry name" value="ABC TRANSPORTER I FAMILY MEMBER 10"/>
    <property type="match status" value="1"/>
</dbReference>
<evidence type="ECO:0000259" key="11">
    <source>
        <dbReference type="PROSITE" id="PS51866"/>
    </source>
</evidence>
<dbReference type="Gene3D" id="2.40.50.100">
    <property type="match status" value="1"/>
</dbReference>
<dbReference type="GO" id="GO:0016020">
    <property type="term" value="C:membrane"/>
    <property type="evidence" value="ECO:0007669"/>
    <property type="project" value="InterPro"/>
</dbReference>
<evidence type="ECO:0000256" key="6">
    <source>
        <dbReference type="ARBA" id="ARBA00022840"/>
    </source>
</evidence>
<dbReference type="PANTHER" id="PTHR43514">
    <property type="entry name" value="ABC TRANSPORTER I FAMILY MEMBER 10"/>
    <property type="match status" value="1"/>
</dbReference>
<keyword evidence="2" id="KW-1003">Cell membrane</keyword>
<dbReference type="EMBL" id="CP014671">
    <property type="protein sequence ID" value="ANX04596.1"/>
    <property type="molecule type" value="Genomic_DNA"/>
</dbReference>
<dbReference type="Gene3D" id="3.40.50.300">
    <property type="entry name" value="P-loop containing nucleotide triphosphate hydrolases"/>
    <property type="match status" value="1"/>
</dbReference>
<dbReference type="InterPro" id="IPR017871">
    <property type="entry name" value="ABC_transporter-like_CS"/>
</dbReference>
<evidence type="ECO:0000259" key="10">
    <source>
        <dbReference type="PROSITE" id="PS50893"/>
    </source>
</evidence>
<accession>A0A1B1YV27</accession>
<keyword evidence="7" id="KW-1278">Translocase</keyword>
<dbReference type="AlphaFoldDB" id="A0A1B1YV27"/>
<dbReference type="InParanoid" id="A0A1B1YV27"/>
<dbReference type="GO" id="GO:0005524">
    <property type="term" value="F:ATP binding"/>
    <property type="evidence" value="ECO:0007669"/>
    <property type="project" value="UniProtKB-KW"/>
</dbReference>
<dbReference type="PROSITE" id="PS50893">
    <property type="entry name" value="ABC_TRANSPORTER_2"/>
    <property type="match status" value="1"/>
</dbReference>
<reference evidence="13" key="1">
    <citation type="submission" date="2016-03" db="EMBL/GenBank/DDBJ databases">
        <title>Complete genome sequence of Solimmundus cernigliae, representing a novel lineage of polycyclic aromatic hydrocarbon degraders within the Gammaproteobacteria.</title>
        <authorList>
            <person name="Singleton D.R."/>
            <person name="Dickey A.N."/>
            <person name="Scholl E.H."/>
            <person name="Wright F.A."/>
            <person name="Aitken M.D."/>
        </authorList>
    </citation>
    <scope>NUCLEOTIDE SEQUENCE [LARGE SCALE GENOMIC DNA]</scope>
    <source>
        <strain evidence="13">TR3.2</strain>
    </source>
</reference>
<dbReference type="InterPro" id="IPR005116">
    <property type="entry name" value="Transp-assoc_OB_typ1"/>
</dbReference>
<dbReference type="SUPFAM" id="SSF50331">
    <property type="entry name" value="MOP-like"/>
    <property type="match status" value="1"/>
</dbReference>
<dbReference type="SMART" id="SM00382">
    <property type="entry name" value="AAA"/>
    <property type="match status" value="1"/>
</dbReference>
<protein>
    <submittedName>
        <fullName evidence="12">Uncharacterized protein</fullName>
    </submittedName>
</protein>
<evidence type="ECO:0000256" key="2">
    <source>
        <dbReference type="ARBA" id="ARBA00022475"/>
    </source>
</evidence>
<dbReference type="GO" id="GO:0140359">
    <property type="term" value="F:ABC-type transporter activity"/>
    <property type="evidence" value="ECO:0007669"/>
    <property type="project" value="InterPro"/>
</dbReference>
<dbReference type="InterPro" id="IPR008995">
    <property type="entry name" value="Mo/tungstate-bd_C_term_dom"/>
</dbReference>
<evidence type="ECO:0000313" key="12">
    <source>
        <dbReference type="EMBL" id="ANX04596.1"/>
    </source>
</evidence>
<dbReference type="KEGG" id="gbi:PG2T_10725"/>
<evidence type="ECO:0000256" key="1">
    <source>
        <dbReference type="ARBA" id="ARBA00022448"/>
    </source>
</evidence>
<evidence type="ECO:0000256" key="7">
    <source>
        <dbReference type="ARBA" id="ARBA00022967"/>
    </source>
</evidence>
<evidence type="ECO:0000256" key="4">
    <source>
        <dbReference type="ARBA" id="ARBA00022519"/>
    </source>
</evidence>
<evidence type="ECO:0000256" key="9">
    <source>
        <dbReference type="PROSITE-ProRule" id="PRU01213"/>
    </source>
</evidence>
<dbReference type="InterPro" id="IPR003439">
    <property type="entry name" value="ABC_transporter-like_ATP-bd"/>
</dbReference>
<dbReference type="FunCoup" id="A0A1B1YV27">
    <property type="interactions" value="57"/>
</dbReference>
<dbReference type="InterPro" id="IPR050334">
    <property type="entry name" value="Molybdenum_import_ModC"/>
</dbReference>
<dbReference type="Pfam" id="PF00005">
    <property type="entry name" value="ABC_tran"/>
    <property type="match status" value="1"/>
</dbReference>
<dbReference type="PROSITE" id="PS00211">
    <property type="entry name" value="ABC_TRANSPORTER_1"/>
    <property type="match status" value="1"/>
</dbReference>
<evidence type="ECO:0000313" key="13">
    <source>
        <dbReference type="Proteomes" id="UP000092952"/>
    </source>
</evidence>
<keyword evidence="13" id="KW-1185">Reference proteome</keyword>
<dbReference type="RefSeq" id="WP_075968174.1">
    <property type="nucleotide sequence ID" value="NZ_CP014671.1"/>
</dbReference>
<dbReference type="NCBIfam" id="TIGR02142">
    <property type="entry name" value="modC_ABC"/>
    <property type="match status" value="1"/>
</dbReference>
<keyword evidence="8" id="KW-0472">Membrane</keyword>
<dbReference type="InterPro" id="IPR027417">
    <property type="entry name" value="P-loop_NTPase"/>
</dbReference>
<keyword evidence="1" id="KW-0813">Transport</keyword>
<evidence type="ECO:0000256" key="3">
    <source>
        <dbReference type="ARBA" id="ARBA00022505"/>
    </source>
</evidence>
<dbReference type="STRING" id="1810504.PG2T_10725"/>
<dbReference type="Proteomes" id="UP000092952">
    <property type="component" value="Chromosome"/>
</dbReference>
<keyword evidence="6" id="KW-0067">ATP-binding</keyword>
<dbReference type="Pfam" id="PF03459">
    <property type="entry name" value="TOBE"/>
    <property type="match status" value="1"/>
</dbReference>
<dbReference type="GO" id="GO:0015098">
    <property type="term" value="F:molybdate ion transmembrane transporter activity"/>
    <property type="evidence" value="ECO:0007669"/>
    <property type="project" value="InterPro"/>
</dbReference>
<feature type="domain" description="ABC transporter" evidence="10">
    <location>
        <begin position="1"/>
        <end position="234"/>
    </location>
</feature>
<proteinExistence type="predicted"/>
<feature type="domain" description="Mop" evidence="11">
    <location>
        <begin position="294"/>
        <end position="366"/>
    </location>
</feature>
<dbReference type="GO" id="GO:0016887">
    <property type="term" value="F:ATP hydrolysis activity"/>
    <property type="evidence" value="ECO:0007669"/>
    <property type="project" value="InterPro"/>
</dbReference>
<dbReference type="InterPro" id="IPR003593">
    <property type="entry name" value="AAA+_ATPase"/>
</dbReference>
<keyword evidence="5" id="KW-0547">Nucleotide-binding</keyword>
<organism evidence="12 13">
    <name type="scientific">Immundisolibacter cernigliae</name>
    <dbReference type="NCBI Taxonomy" id="1810504"/>
    <lineage>
        <taxon>Bacteria</taxon>
        <taxon>Pseudomonadati</taxon>
        <taxon>Pseudomonadota</taxon>
        <taxon>Gammaproteobacteria</taxon>
        <taxon>Immundisolibacterales</taxon>
        <taxon>Immundisolibacteraceae</taxon>
        <taxon>Immundisolibacter</taxon>
    </lineage>
</organism>
<gene>
    <name evidence="12" type="ORF">PG2T_10725</name>
</gene>
<keyword evidence="4" id="KW-0997">Cell inner membrane</keyword>
<keyword evidence="3 9" id="KW-0500">Molybdenum</keyword>
<dbReference type="InterPro" id="IPR004606">
    <property type="entry name" value="Mop_domain"/>
</dbReference>
<dbReference type="SUPFAM" id="SSF52540">
    <property type="entry name" value="P-loop containing nucleoside triphosphate hydrolases"/>
    <property type="match status" value="1"/>
</dbReference>
<evidence type="ECO:0000256" key="8">
    <source>
        <dbReference type="ARBA" id="ARBA00023136"/>
    </source>
</evidence>
<sequence>MSALAFDLSVDHGAFAMRACETLPLAGITAVMGASGSGKSTLLRALAGLEPAARGRVQLGGTLLQDAAGVRLPPHRRGIGYVFQDARLFAHRGVAGNLRYALHRARPGADAPGFDEVVAALDLAPLLGRRVGGLSGGERQRVAIARALLANPRLLLLDEPLAALDLKRKAELLPYIRHLPGRFGIPLIYVSHAVEEVAQLADEVLILTAGRVVARGEVHAVLEQPQAEAVSGHFEAGVLLHAHVLGQAPDYALTEVEVSGQRLWLPHIDDAPGAPVRLRVRARDVAIALQRVEGVSIRNQLQATVLRIDAEPASAYAELLLALDGADDSGPHLRARITREAVATLGLMVGQPVWALIKGVSFDRRVLVGGQSG</sequence>
<evidence type="ECO:0000256" key="5">
    <source>
        <dbReference type="ARBA" id="ARBA00022741"/>
    </source>
</evidence>
<name>A0A1B1YV27_9GAMM</name>
<dbReference type="InterPro" id="IPR011868">
    <property type="entry name" value="ModC_ABC_ATP-bd"/>
</dbReference>
<dbReference type="PROSITE" id="PS51866">
    <property type="entry name" value="MOP"/>
    <property type="match status" value="1"/>
</dbReference>